<gene>
    <name evidence="10 16" type="primary">metK</name>
    <name evidence="16" type="ORF">ACFQGP_11575</name>
</gene>
<sequence>MREKHLFTSESVSEGHPDKIADQISDAILDAMLEQDPKARVAVETTVTTGLVLVVGEVSTSAYVDIQKTVRDTIKRIGYDHSKYGFDGDNCAVMVALDEQSPDIAQGVDDSLEAREDDQDPLDKIGAGDQGMMFGFAIDETPELMPLPISLSHRLMRKVAQLRKNGTIKYLRPDAKAQVTVEYDDNGKPSRVDTVVISTQHDPDATLEQIRKDMIEQVIKAVVPADLLDDQTKYFINPTGRFVLGGPQGDAGLTGRKIIVDTYGGYAKHGGGAFSGKDATKVDRSASYAARYIAKNIVAAGFATRCEVQLAYAIGVAKPVSISVDTQGTSKVSEAALVAAIRKVFDLRPAGIIRMLDLQRPIYEQTAAYGHFGRTDIDLPWERLDKVDALHQELD</sequence>
<evidence type="ECO:0000256" key="6">
    <source>
        <dbReference type="ARBA" id="ARBA00022741"/>
    </source>
</evidence>
<feature type="domain" description="S-adenosylmethionine synthetase C-terminal" evidence="15">
    <location>
        <begin position="244"/>
        <end position="383"/>
    </location>
</feature>
<feature type="binding site" description="in other chain" evidence="10">
    <location>
        <position position="281"/>
    </location>
    <ligand>
        <name>L-methionine</name>
        <dbReference type="ChEBI" id="CHEBI:57844"/>
        <note>ligand shared between two neighboring subunits</note>
    </ligand>
</feature>
<evidence type="ECO:0000256" key="12">
    <source>
        <dbReference type="RuleBase" id="RU004462"/>
    </source>
</evidence>
<feature type="binding site" description="in other chain" evidence="10">
    <location>
        <begin position="241"/>
        <end position="242"/>
    </location>
    <ligand>
        <name>ATP</name>
        <dbReference type="ChEBI" id="CHEBI:30616"/>
        <note>ligand shared between two neighboring subunits</note>
    </ligand>
</feature>
<dbReference type="EMBL" id="JBHSSL010000099">
    <property type="protein sequence ID" value="MFC6171191.1"/>
    <property type="molecule type" value="Genomic_DNA"/>
</dbReference>
<dbReference type="InterPro" id="IPR002133">
    <property type="entry name" value="S-AdoMet_synthetase"/>
</dbReference>
<comment type="caution">
    <text evidence="16">The sequence shown here is derived from an EMBL/GenBank/DDBJ whole genome shotgun (WGS) entry which is preliminary data.</text>
</comment>
<dbReference type="GO" id="GO:0004478">
    <property type="term" value="F:methionine adenosyltransferase activity"/>
    <property type="evidence" value="ECO:0007669"/>
    <property type="project" value="UniProtKB-EC"/>
</dbReference>
<dbReference type="InterPro" id="IPR022628">
    <property type="entry name" value="S-AdoMet_synt_N"/>
</dbReference>
<dbReference type="InterPro" id="IPR022629">
    <property type="entry name" value="S-AdoMet_synt_central"/>
</dbReference>
<comment type="similarity">
    <text evidence="2 10 12">Belongs to the AdoMet synthase family.</text>
</comment>
<dbReference type="InterPro" id="IPR022631">
    <property type="entry name" value="ADOMET_SYNTHASE_CS"/>
</dbReference>
<dbReference type="InterPro" id="IPR022636">
    <property type="entry name" value="S-AdoMet_synthetase_sfam"/>
</dbReference>
<keyword evidence="6 10" id="KW-0547">Nucleotide-binding</keyword>
<evidence type="ECO:0000313" key="17">
    <source>
        <dbReference type="Proteomes" id="UP001596289"/>
    </source>
</evidence>
<evidence type="ECO:0000256" key="10">
    <source>
        <dbReference type="HAMAP-Rule" id="MF_00086"/>
    </source>
</evidence>
<keyword evidence="4 10" id="KW-0808">Transferase</keyword>
<keyword evidence="17" id="KW-1185">Reference proteome</keyword>
<accession>A0ABW1REB7</accession>
<feature type="binding site" evidence="10">
    <location>
        <position position="44"/>
    </location>
    <ligand>
        <name>K(+)</name>
        <dbReference type="ChEBI" id="CHEBI:29103"/>
    </ligand>
</feature>
<comment type="cofactor">
    <cofactor evidence="10">
        <name>K(+)</name>
        <dbReference type="ChEBI" id="CHEBI:29103"/>
    </cofactor>
    <text evidence="10">Binds 1 potassium ion per subunit.</text>
</comment>
<dbReference type="Proteomes" id="UP001596289">
    <property type="component" value="Unassembled WGS sequence"/>
</dbReference>
<dbReference type="Pfam" id="PF00438">
    <property type="entry name" value="S-AdoMet_synt_N"/>
    <property type="match status" value="1"/>
</dbReference>
<evidence type="ECO:0000259" key="14">
    <source>
        <dbReference type="Pfam" id="PF02772"/>
    </source>
</evidence>
<evidence type="ECO:0000256" key="9">
    <source>
        <dbReference type="ARBA" id="ARBA00022958"/>
    </source>
</evidence>
<dbReference type="PIRSF" id="PIRSF000497">
    <property type="entry name" value="MAT"/>
    <property type="match status" value="1"/>
</dbReference>
<comment type="cofactor">
    <cofactor evidence="10">
        <name>Mg(2+)</name>
        <dbReference type="ChEBI" id="CHEBI:18420"/>
    </cofactor>
    <text evidence="10">Binds 2 divalent ions per subunit.</text>
</comment>
<comment type="catalytic activity">
    <reaction evidence="10">
        <text>L-methionine + ATP + H2O = S-adenosyl-L-methionine + phosphate + diphosphate</text>
        <dbReference type="Rhea" id="RHEA:21080"/>
        <dbReference type="ChEBI" id="CHEBI:15377"/>
        <dbReference type="ChEBI" id="CHEBI:30616"/>
        <dbReference type="ChEBI" id="CHEBI:33019"/>
        <dbReference type="ChEBI" id="CHEBI:43474"/>
        <dbReference type="ChEBI" id="CHEBI:57844"/>
        <dbReference type="ChEBI" id="CHEBI:59789"/>
        <dbReference type="EC" id="2.5.1.6"/>
    </reaction>
</comment>
<feature type="binding site" description="in other chain" evidence="10">
    <location>
        <begin position="256"/>
        <end position="257"/>
    </location>
    <ligand>
        <name>ATP</name>
        <dbReference type="ChEBI" id="CHEBI:30616"/>
        <note>ligand shared between two neighboring subunits</note>
    </ligand>
</feature>
<comment type="function">
    <text evidence="10">Catalyzes the formation of S-adenosylmethionine (AdoMet) from methionine and ATP. The overall synthetic reaction is composed of two sequential steps, AdoMet formation and the subsequent tripolyphosphate hydrolysis which occurs prior to release of AdoMet from the enzyme.</text>
</comment>
<feature type="domain" description="S-adenosylmethionine synthetase central" evidence="14">
    <location>
        <begin position="124"/>
        <end position="242"/>
    </location>
</feature>
<dbReference type="EC" id="2.5.1.6" evidence="10"/>
<evidence type="ECO:0000256" key="3">
    <source>
        <dbReference type="ARBA" id="ARBA00022563"/>
    </source>
</evidence>
<dbReference type="HAMAP" id="MF_00086">
    <property type="entry name" value="S_AdoMet_synth1"/>
    <property type="match status" value="1"/>
</dbReference>
<evidence type="ECO:0000256" key="11">
    <source>
        <dbReference type="RuleBase" id="RU000542"/>
    </source>
</evidence>
<name>A0ABW1REB7_9LACO</name>
<feature type="binding site" description="in other chain" evidence="10">
    <location>
        <position position="57"/>
    </location>
    <ligand>
        <name>L-methionine</name>
        <dbReference type="ChEBI" id="CHEBI:57844"/>
        <note>ligand shared between two neighboring subunits</note>
    </ligand>
</feature>
<keyword evidence="3 10" id="KW-0554">One-carbon metabolism</keyword>
<feature type="domain" description="S-adenosylmethionine synthetase N-terminal" evidence="13">
    <location>
        <begin position="5"/>
        <end position="102"/>
    </location>
</feature>
<evidence type="ECO:0000256" key="4">
    <source>
        <dbReference type="ARBA" id="ARBA00022679"/>
    </source>
</evidence>
<feature type="binding site" evidence="10">
    <location>
        <position position="250"/>
    </location>
    <ligand>
        <name>ATP</name>
        <dbReference type="ChEBI" id="CHEBI:30616"/>
        <note>ligand shared between two neighboring subunits</note>
    </ligand>
</feature>
<feature type="binding site" evidence="10">
    <location>
        <position position="250"/>
    </location>
    <ligand>
        <name>L-methionine</name>
        <dbReference type="ChEBI" id="CHEBI:57844"/>
        <note>ligand shared between two neighboring subunits</note>
    </ligand>
</feature>
<dbReference type="PANTHER" id="PTHR11964">
    <property type="entry name" value="S-ADENOSYLMETHIONINE SYNTHETASE"/>
    <property type="match status" value="1"/>
</dbReference>
<evidence type="ECO:0000256" key="5">
    <source>
        <dbReference type="ARBA" id="ARBA00022723"/>
    </source>
</evidence>
<evidence type="ECO:0000256" key="8">
    <source>
        <dbReference type="ARBA" id="ARBA00022842"/>
    </source>
</evidence>
<feature type="binding site" evidence="10">
    <location>
        <position position="273"/>
    </location>
    <ligand>
        <name>ATP</name>
        <dbReference type="ChEBI" id="CHEBI:30616"/>
        <note>ligand shared between two neighboring subunits</note>
    </ligand>
</feature>
<comment type="subunit">
    <text evidence="10">Homotetramer; dimer of dimers.</text>
</comment>
<reference evidence="17" key="1">
    <citation type="journal article" date="2019" name="Int. J. Syst. Evol. Microbiol.">
        <title>The Global Catalogue of Microorganisms (GCM) 10K type strain sequencing project: providing services to taxonomists for standard genome sequencing and annotation.</title>
        <authorList>
            <consortium name="The Broad Institute Genomics Platform"/>
            <consortium name="The Broad Institute Genome Sequencing Center for Infectious Disease"/>
            <person name="Wu L."/>
            <person name="Ma J."/>
        </authorList>
    </citation>
    <scope>NUCLEOTIDE SEQUENCE [LARGE SCALE GENOMIC DNA]</scope>
    <source>
        <strain evidence="17">CCM 8904</strain>
    </source>
</reference>
<proteinExistence type="inferred from homology"/>
<dbReference type="RefSeq" id="WP_125553781.1">
    <property type="nucleotide sequence ID" value="NZ_JBHSSL010000099.1"/>
</dbReference>
<dbReference type="Pfam" id="PF02772">
    <property type="entry name" value="S-AdoMet_synt_M"/>
    <property type="match status" value="1"/>
</dbReference>
<feature type="binding site" description="in other chain" evidence="10">
    <location>
        <begin position="174"/>
        <end position="176"/>
    </location>
    <ligand>
        <name>ATP</name>
        <dbReference type="ChEBI" id="CHEBI:30616"/>
        <note>ligand shared between two neighboring subunits</note>
    </ligand>
</feature>
<evidence type="ECO:0000313" key="16">
    <source>
        <dbReference type="EMBL" id="MFC6171191.1"/>
    </source>
</evidence>
<dbReference type="Pfam" id="PF02773">
    <property type="entry name" value="S-AdoMet_synt_C"/>
    <property type="match status" value="1"/>
</dbReference>
<dbReference type="NCBIfam" id="TIGR01034">
    <property type="entry name" value="metK"/>
    <property type="match status" value="1"/>
</dbReference>
<evidence type="ECO:0000256" key="7">
    <source>
        <dbReference type="ARBA" id="ARBA00022840"/>
    </source>
</evidence>
<dbReference type="Gene3D" id="3.30.300.10">
    <property type="match status" value="3"/>
</dbReference>
<keyword evidence="8 10" id="KW-0460">Magnesium</keyword>
<feature type="binding site" evidence="10">
    <location>
        <position position="277"/>
    </location>
    <ligand>
        <name>ATP</name>
        <dbReference type="ChEBI" id="CHEBI:30616"/>
        <note>ligand shared between two neighboring subunits</note>
    </ligand>
</feature>
<comment type="pathway">
    <text evidence="1 10">Amino-acid biosynthesis; S-adenosyl-L-methionine biosynthesis; S-adenosyl-L-methionine from L-methionine: step 1/1.</text>
</comment>
<dbReference type="PROSITE" id="PS00377">
    <property type="entry name" value="ADOMET_SYNTHASE_2"/>
    <property type="match status" value="1"/>
</dbReference>
<evidence type="ECO:0000256" key="1">
    <source>
        <dbReference type="ARBA" id="ARBA00005224"/>
    </source>
</evidence>
<evidence type="ECO:0000256" key="2">
    <source>
        <dbReference type="ARBA" id="ARBA00009685"/>
    </source>
</evidence>
<feature type="binding site" description="in other chain" evidence="10">
    <location>
        <position position="16"/>
    </location>
    <ligand>
        <name>ATP</name>
        <dbReference type="ChEBI" id="CHEBI:30616"/>
        <note>ligand shared between two neighboring subunits</note>
    </ligand>
</feature>
<dbReference type="SUPFAM" id="SSF55973">
    <property type="entry name" value="S-adenosylmethionine synthetase"/>
    <property type="match status" value="3"/>
</dbReference>
<feature type="region of interest" description="Flexible loop" evidence="10">
    <location>
        <begin position="100"/>
        <end position="110"/>
    </location>
</feature>
<evidence type="ECO:0000259" key="15">
    <source>
        <dbReference type="Pfam" id="PF02773"/>
    </source>
</evidence>
<keyword evidence="9 10" id="KW-0630">Potassium</keyword>
<comment type="subcellular location">
    <subcellularLocation>
        <location evidence="10 11">Cytoplasm</location>
    </subcellularLocation>
</comment>
<feature type="binding site" description="in other chain" evidence="10">
    <location>
        <position position="100"/>
    </location>
    <ligand>
        <name>L-methionine</name>
        <dbReference type="ChEBI" id="CHEBI:57844"/>
        <note>ligand shared between two neighboring subunits</note>
    </ligand>
</feature>
<protein>
    <recommendedName>
        <fullName evidence="10">S-adenosylmethionine synthase</fullName>
        <shortName evidence="10">AdoMet synthase</shortName>
        <ecNumber evidence="10">2.5.1.6</ecNumber>
    </recommendedName>
    <alternativeName>
        <fullName evidence="10">MAT</fullName>
    </alternativeName>
    <alternativeName>
        <fullName evidence="10">Methionine adenosyltransferase</fullName>
    </alternativeName>
</protein>
<dbReference type="CDD" id="cd18079">
    <property type="entry name" value="S-AdoMet_synt"/>
    <property type="match status" value="1"/>
</dbReference>
<keyword evidence="7 10" id="KW-0067">ATP-binding</keyword>
<evidence type="ECO:0000259" key="13">
    <source>
        <dbReference type="Pfam" id="PF00438"/>
    </source>
</evidence>
<keyword evidence="10" id="KW-0963">Cytoplasm</keyword>
<organism evidence="16 17">
    <name type="scientific">Loigolactobacillus jiayinensis</name>
    <dbReference type="NCBI Taxonomy" id="2486016"/>
    <lineage>
        <taxon>Bacteria</taxon>
        <taxon>Bacillati</taxon>
        <taxon>Bacillota</taxon>
        <taxon>Bacilli</taxon>
        <taxon>Lactobacillales</taxon>
        <taxon>Lactobacillaceae</taxon>
        <taxon>Loigolactobacillus</taxon>
    </lineage>
</organism>
<dbReference type="InterPro" id="IPR022630">
    <property type="entry name" value="S-AdoMet_synt_C"/>
</dbReference>
<keyword evidence="5 10" id="KW-0479">Metal-binding</keyword>
<feature type="binding site" evidence="10">
    <location>
        <position position="18"/>
    </location>
    <ligand>
        <name>Mg(2+)</name>
        <dbReference type="ChEBI" id="CHEBI:18420"/>
    </ligand>
</feature>
<dbReference type="PROSITE" id="PS00376">
    <property type="entry name" value="ADOMET_SYNTHASE_1"/>
    <property type="match status" value="1"/>
</dbReference>